<accession>A0A1M5L3C8</accession>
<sequence>MDELWTYVSAYYQCTALAEAHVLTQTERFACNETYQQVKRLISGAEVTQPLTREQNVQAYLLFKDWEIENAGLIKLLGLR</sequence>
<protein>
    <submittedName>
        <fullName evidence="1">Uncharacterized protein</fullName>
    </submittedName>
</protein>
<organism evidence="1 2">
    <name type="scientific">Cognatiyoonia sediminum</name>
    <dbReference type="NCBI Taxonomy" id="1508389"/>
    <lineage>
        <taxon>Bacteria</taxon>
        <taxon>Pseudomonadati</taxon>
        <taxon>Pseudomonadota</taxon>
        <taxon>Alphaproteobacteria</taxon>
        <taxon>Rhodobacterales</taxon>
        <taxon>Paracoccaceae</taxon>
        <taxon>Cognatiyoonia</taxon>
    </lineage>
</organism>
<dbReference type="OrthoDB" id="7871152at2"/>
<gene>
    <name evidence="1" type="ORF">SAMN05444003_0076</name>
</gene>
<reference evidence="1 2" key="1">
    <citation type="submission" date="2016-11" db="EMBL/GenBank/DDBJ databases">
        <authorList>
            <person name="Jaros S."/>
            <person name="Januszkiewicz K."/>
            <person name="Wedrychowicz H."/>
        </authorList>
    </citation>
    <scope>NUCLEOTIDE SEQUENCE [LARGE SCALE GENOMIC DNA]</scope>
    <source>
        <strain evidence="1 2">DSM 28715</strain>
    </source>
</reference>
<evidence type="ECO:0000313" key="1">
    <source>
        <dbReference type="EMBL" id="SHG59496.1"/>
    </source>
</evidence>
<dbReference type="Proteomes" id="UP000184074">
    <property type="component" value="Unassembled WGS sequence"/>
</dbReference>
<proteinExistence type="predicted"/>
<evidence type="ECO:0000313" key="2">
    <source>
        <dbReference type="Proteomes" id="UP000184074"/>
    </source>
</evidence>
<dbReference type="STRING" id="1508389.SAMN05444003_0076"/>
<keyword evidence="2" id="KW-1185">Reference proteome</keyword>
<dbReference type="EMBL" id="FQXB01000001">
    <property type="protein sequence ID" value="SHG59496.1"/>
    <property type="molecule type" value="Genomic_DNA"/>
</dbReference>
<dbReference type="AlphaFoldDB" id="A0A1M5L3C8"/>
<name>A0A1M5L3C8_9RHOB</name>
<dbReference type="RefSeq" id="WP_072898418.1">
    <property type="nucleotide sequence ID" value="NZ_FQXB01000001.1"/>
</dbReference>